<dbReference type="RefSeq" id="XP_001300892.1">
    <property type="nucleotide sequence ID" value="XM_001300891.1"/>
</dbReference>
<dbReference type="InterPro" id="IPR008139">
    <property type="entry name" value="SaposinB_dom"/>
</dbReference>
<sequence>MFFLVSFLRAESEVYHAFKSGAQCRICHSIHKKMHDVDSTKIDVSRDSLLKECNSMPKSTKGLCQIIALDWYSHIHQSKDAQKACSFACDGITRKIKTLEHTTRKSRPRSLRAEPLAVLPCEGCTSIVQVALELFPEIASEYSEPDSNPLLEACLKVPMFADRCHLLTQEKVTKVYNYVADNLTPLELCSSYAMC</sequence>
<evidence type="ECO:0000313" key="4">
    <source>
        <dbReference type="Proteomes" id="UP000001542"/>
    </source>
</evidence>
<evidence type="ECO:0000313" key="3">
    <source>
        <dbReference type="EMBL" id="EAX87962.1"/>
    </source>
</evidence>
<proteinExistence type="predicted"/>
<gene>
    <name evidence="3" type="ORF">TVAG_111970</name>
</gene>
<dbReference type="AlphaFoldDB" id="A2G4F9"/>
<dbReference type="KEGG" id="tva:4745619"/>
<dbReference type="VEuPathDB" id="TrichDB:TVAGG3_0070580"/>
<dbReference type="SUPFAM" id="SSF47862">
    <property type="entry name" value="Saposin"/>
    <property type="match status" value="1"/>
</dbReference>
<reference evidence="3" key="1">
    <citation type="submission" date="2006-10" db="EMBL/GenBank/DDBJ databases">
        <authorList>
            <person name="Amadeo P."/>
            <person name="Zhao Q."/>
            <person name="Wortman J."/>
            <person name="Fraser-Liggett C."/>
            <person name="Carlton J."/>
        </authorList>
    </citation>
    <scope>NUCLEOTIDE SEQUENCE</scope>
    <source>
        <strain evidence="3">G3</strain>
    </source>
</reference>
<name>A2G4F9_TRIV3</name>
<dbReference type="VEuPathDB" id="TrichDB:TVAG_111970"/>
<dbReference type="InterPro" id="IPR011001">
    <property type="entry name" value="Saposin-like"/>
</dbReference>
<dbReference type="EMBL" id="DS114372">
    <property type="protein sequence ID" value="EAX87962.1"/>
    <property type="molecule type" value="Genomic_DNA"/>
</dbReference>
<dbReference type="InParanoid" id="A2G4F9"/>
<dbReference type="SMR" id="A2G4F9"/>
<accession>A2G4F9</accession>
<dbReference type="Gene3D" id="1.10.225.10">
    <property type="entry name" value="Saposin-like"/>
    <property type="match status" value="1"/>
</dbReference>
<organism evidence="3 4">
    <name type="scientific">Trichomonas vaginalis (strain ATCC PRA-98 / G3)</name>
    <dbReference type="NCBI Taxonomy" id="412133"/>
    <lineage>
        <taxon>Eukaryota</taxon>
        <taxon>Metamonada</taxon>
        <taxon>Parabasalia</taxon>
        <taxon>Trichomonadida</taxon>
        <taxon>Trichomonadidae</taxon>
        <taxon>Trichomonas</taxon>
    </lineage>
</organism>
<keyword evidence="4" id="KW-1185">Reference proteome</keyword>
<evidence type="ECO:0000259" key="2">
    <source>
        <dbReference type="PROSITE" id="PS50015"/>
    </source>
</evidence>
<protein>
    <recommendedName>
        <fullName evidence="2">Saposin B-type domain-containing protein</fullName>
    </recommendedName>
</protein>
<dbReference type="Proteomes" id="UP000001542">
    <property type="component" value="Unassembled WGS sequence"/>
</dbReference>
<evidence type="ECO:0000256" key="1">
    <source>
        <dbReference type="ARBA" id="ARBA00023157"/>
    </source>
</evidence>
<dbReference type="PROSITE" id="PS50015">
    <property type="entry name" value="SAP_B"/>
    <property type="match status" value="1"/>
</dbReference>
<keyword evidence="1" id="KW-1015">Disulfide bond</keyword>
<reference evidence="3" key="2">
    <citation type="journal article" date="2007" name="Science">
        <title>Draft genome sequence of the sexually transmitted pathogen Trichomonas vaginalis.</title>
        <authorList>
            <person name="Carlton J.M."/>
            <person name="Hirt R.P."/>
            <person name="Silva J.C."/>
            <person name="Delcher A.L."/>
            <person name="Schatz M."/>
            <person name="Zhao Q."/>
            <person name="Wortman J.R."/>
            <person name="Bidwell S.L."/>
            <person name="Alsmark U.C.M."/>
            <person name="Besteiro S."/>
            <person name="Sicheritz-Ponten T."/>
            <person name="Noel C.J."/>
            <person name="Dacks J.B."/>
            <person name="Foster P.G."/>
            <person name="Simillion C."/>
            <person name="Van de Peer Y."/>
            <person name="Miranda-Saavedra D."/>
            <person name="Barton G.J."/>
            <person name="Westrop G.D."/>
            <person name="Mueller S."/>
            <person name="Dessi D."/>
            <person name="Fiori P.L."/>
            <person name="Ren Q."/>
            <person name="Paulsen I."/>
            <person name="Zhang H."/>
            <person name="Bastida-Corcuera F.D."/>
            <person name="Simoes-Barbosa A."/>
            <person name="Brown M.T."/>
            <person name="Hayes R.D."/>
            <person name="Mukherjee M."/>
            <person name="Okumura C.Y."/>
            <person name="Schneider R."/>
            <person name="Smith A.J."/>
            <person name="Vanacova S."/>
            <person name="Villalvazo M."/>
            <person name="Haas B.J."/>
            <person name="Pertea M."/>
            <person name="Feldblyum T.V."/>
            <person name="Utterback T.R."/>
            <person name="Shu C.L."/>
            <person name="Osoegawa K."/>
            <person name="de Jong P.J."/>
            <person name="Hrdy I."/>
            <person name="Horvathova L."/>
            <person name="Zubacova Z."/>
            <person name="Dolezal P."/>
            <person name="Malik S.B."/>
            <person name="Logsdon J.M. Jr."/>
            <person name="Henze K."/>
            <person name="Gupta A."/>
            <person name="Wang C.C."/>
            <person name="Dunne R.L."/>
            <person name="Upcroft J.A."/>
            <person name="Upcroft P."/>
            <person name="White O."/>
            <person name="Salzberg S.L."/>
            <person name="Tang P."/>
            <person name="Chiu C.-H."/>
            <person name="Lee Y.-S."/>
            <person name="Embley T.M."/>
            <person name="Coombs G.H."/>
            <person name="Mottram J.C."/>
            <person name="Tachezy J."/>
            <person name="Fraser-Liggett C.M."/>
            <person name="Johnson P.J."/>
        </authorList>
    </citation>
    <scope>NUCLEOTIDE SEQUENCE [LARGE SCALE GENOMIC DNA]</scope>
    <source>
        <strain evidence="3">G3</strain>
    </source>
</reference>
<feature type="domain" description="Saposin B-type" evidence="2">
    <location>
        <begin position="117"/>
        <end position="195"/>
    </location>
</feature>